<protein>
    <submittedName>
        <fullName evidence="5">ABC transporter ATP-binding protein YxdL</fullName>
    </submittedName>
</protein>
<proteinExistence type="predicted"/>
<keyword evidence="2" id="KW-0547">Nucleotide-binding</keyword>
<dbReference type="OrthoDB" id="9802264at2"/>
<dbReference type="SMART" id="SM00382">
    <property type="entry name" value="AAA"/>
    <property type="match status" value="1"/>
</dbReference>
<gene>
    <name evidence="5" type="primary">yxdL_2</name>
    <name evidence="5" type="ORF">CLLU_35820</name>
</gene>
<dbReference type="Gene3D" id="3.40.50.300">
    <property type="entry name" value="P-loop containing nucleotide triphosphate hydrolases"/>
    <property type="match status" value="1"/>
</dbReference>
<evidence type="ECO:0000256" key="3">
    <source>
        <dbReference type="ARBA" id="ARBA00022840"/>
    </source>
</evidence>
<dbReference type="GO" id="GO:0022857">
    <property type="term" value="F:transmembrane transporter activity"/>
    <property type="evidence" value="ECO:0007669"/>
    <property type="project" value="TreeGrafter"/>
</dbReference>
<dbReference type="CDD" id="cd03255">
    <property type="entry name" value="ABC_MJ0796_LolCDE_FtsE"/>
    <property type="match status" value="1"/>
</dbReference>
<organism evidence="5 6">
    <name type="scientific">Clostridium luticellarii</name>
    <dbReference type="NCBI Taxonomy" id="1691940"/>
    <lineage>
        <taxon>Bacteria</taxon>
        <taxon>Bacillati</taxon>
        <taxon>Bacillota</taxon>
        <taxon>Clostridia</taxon>
        <taxon>Eubacteriales</taxon>
        <taxon>Clostridiaceae</taxon>
        <taxon>Clostridium</taxon>
    </lineage>
</organism>
<sequence length="202" mass="22687">MIEIKKVTKKFDEKVVFKDFSLTIEDGDFIIFSGPSGCGKTTLLNMIGAIEKIDSGEIIADGIDIKNKKNHLNYFRTKVGFLFQNFALIDNKTVKENLKLVKNNCKTNLSIEEALRTVGLEEKLNKKVYTLSGGEQQRVALARLMLKKCDIILADEPTGSLDKKNAESVLDILKQLNKQGKTIILVTHDENMKKQGNRVVNL</sequence>
<dbReference type="GO" id="GO:0005524">
    <property type="term" value="F:ATP binding"/>
    <property type="evidence" value="ECO:0007669"/>
    <property type="project" value="UniProtKB-KW"/>
</dbReference>
<evidence type="ECO:0000313" key="6">
    <source>
        <dbReference type="Proteomes" id="UP000237798"/>
    </source>
</evidence>
<dbReference type="AlphaFoldDB" id="A0A2T0B4Y9"/>
<comment type="caution">
    <text evidence="5">The sequence shown here is derived from an EMBL/GenBank/DDBJ whole genome shotgun (WGS) entry which is preliminary data.</text>
</comment>
<feature type="domain" description="ABC transporter" evidence="4">
    <location>
        <begin position="2"/>
        <end position="202"/>
    </location>
</feature>
<dbReference type="InterPro" id="IPR017911">
    <property type="entry name" value="MacB-like_ATP-bd"/>
</dbReference>
<keyword evidence="3 5" id="KW-0067">ATP-binding</keyword>
<evidence type="ECO:0000256" key="2">
    <source>
        <dbReference type="ARBA" id="ARBA00022741"/>
    </source>
</evidence>
<dbReference type="InterPro" id="IPR015854">
    <property type="entry name" value="ABC_transpr_LolD-like"/>
</dbReference>
<dbReference type="PROSITE" id="PS00211">
    <property type="entry name" value="ABC_TRANSPORTER_1"/>
    <property type="match status" value="1"/>
</dbReference>
<dbReference type="PANTHER" id="PTHR24220:SF86">
    <property type="entry name" value="ABC TRANSPORTER ABCH.1"/>
    <property type="match status" value="1"/>
</dbReference>
<keyword evidence="1" id="KW-0813">Transport</keyword>
<evidence type="ECO:0000256" key="1">
    <source>
        <dbReference type="ARBA" id="ARBA00022448"/>
    </source>
</evidence>
<dbReference type="GO" id="GO:0005886">
    <property type="term" value="C:plasma membrane"/>
    <property type="evidence" value="ECO:0007669"/>
    <property type="project" value="TreeGrafter"/>
</dbReference>
<dbReference type="InterPro" id="IPR003593">
    <property type="entry name" value="AAA+_ATPase"/>
</dbReference>
<dbReference type="GO" id="GO:0016887">
    <property type="term" value="F:ATP hydrolysis activity"/>
    <property type="evidence" value="ECO:0007669"/>
    <property type="project" value="InterPro"/>
</dbReference>
<dbReference type="PROSITE" id="PS50893">
    <property type="entry name" value="ABC_TRANSPORTER_2"/>
    <property type="match status" value="1"/>
</dbReference>
<evidence type="ECO:0000259" key="4">
    <source>
        <dbReference type="PROSITE" id="PS50893"/>
    </source>
</evidence>
<dbReference type="InterPro" id="IPR017871">
    <property type="entry name" value="ABC_transporter-like_CS"/>
</dbReference>
<accession>A0A2T0B4Y9</accession>
<dbReference type="InterPro" id="IPR003439">
    <property type="entry name" value="ABC_transporter-like_ATP-bd"/>
</dbReference>
<dbReference type="Pfam" id="PF00005">
    <property type="entry name" value="ABC_tran"/>
    <property type="match status" value="1"/>
</dbReference>
<dbReference type="InterPro" id="IPR027417">
    <property type="entry name" value="P-loop_NTPase"/>
</dbReference>
<dbReference type="RefSeq" id="WP_106011118.1">
    <property type="nucleotide sequence ID" value="NZ_JALCPJ010000028.1"/>
</dbReference>
<keyword evidence="6" id="KW-1185">Reference proteome</keyword>
<reference evidence="5 6" key="1">
    <citation type="submission" date="2018-03" db="EMBL/GenBank/DDBJ databases">
        <title>Genome sequence of Clostridium luticellarii DSM 29923.</title>
        <authorList>
            <person name="Poehlein A."/>
            <person name="Daniel R."/>
        </authorList>
    </citation>
    <scope>NUCLEOTIDE SEQUENCE [LARGE SCALE GENOMIC DNA]</scope>
    <source>
        <strain evidence="5 6">DSM 29923</strain>
    </source>
</reference>
<dbReference type="EMBL" id="PVXP01000115">
    <property type="protein sequence ID" value="PRR78857.1"/>
    <property type="molecule type" value="Genomic_DNA"/>
</dbReference>
<dbReference type="SUPFAM" id="SSF52540">
    <property type="entry name" value="P-loop containing nucleoside triphosphate hydrolases"/>
    <property type="match status" value="1"/>
</dbReference>
<name>A0A2T0B4Y9_9CLOT</name>
<evidence type="ECO:0000313" key="5">
    <source>
        <dbReference type="EMBL" id="PRR78857.1"/>
    </source>
</evidence>
<dbReference type="PANTHER" id="PTHR24220">
    <property type="entry name" value="IMPORT ATP-BINDING PROTEIN"/>
    <property type="match status" value="1"/>
</dbReference>
<dbReference type="Proteomes" id="UP000237798">
    <property type="component" value="Unassembled WGS sequence"/>
</dbReference>